<proteinExistence type="predicted"/>
<dbReference type="EMBL" id="MU860374">
    <property type="protein sequence ID" value="KAK4234410.1"/>
    <property type="molecule type" value="Genomic_DNA"/>
</dbReference>
<reference evidence="1" key="2">
    <citation type="submission" date="2023-05" db="EMBL/GenBank/DDBJ databases">
        <authorList>
            <consortium name="Lawrence Berkeley National Laboratory"/>
            <person name="Steindorff A."/>
            <person name="Hensen N."/>
            <person name="Bonometti L."/>
            <person name="Westerberg I."/>
            <person name="Brannstrom I.O."/>
            <person name="Guillou S."/>
            <person name="Cros-Aarteil S."/>
            <person name="Calhoun S."/>
            <person name="Haridas S."/>
            <person name="Kuo A."/>
            <person name="Mondo S."/>
            <person name="Pangilinan J."/>
            <person name="Riley R."/>
            <person name="Labutti K."/>
            <person name="Andreopoulos B."/>
            <person name="Lipzen A."/>
            <person name="Chen C."/>
            <person name="Yanf M."/>
            <person name="Daum C."/>
            <person name="Ng V."/>
            <person name="Clum A."/>
            <person name="Ohm R."/>
            <person name="Martin F."/>
            <person name="Silar P."/>
            <person name="Natvig D."/>
            <person name="Lalanne C."/>
            <person name="Gautier V."/>
            <person name="Ament-Velasquez S.L."/>
            <person name="Kruys A."/>
            <person name="Hutchinson M.I."/>
            <person name="Powell A.J."/>
            <person name="Barry K."/>
            <person name="Miller A.N."/>
            <person name="Grigoriev I.V."/>
            <person name="Debuchy R."/>
            <person name="Gladieux P."/>
            <person name="Thoren M.H."/>
            <person name="Johannesson H."/>
        </authorList>
    </citation>
    <scope>NUCLEOTIDE SEQUENCE</scope>
    <source>
        <strain evidence="1">CBS 532.94</strain>
    </source>
</reference>
<evidence type="ECO:0000313" key="2">
    <source>
        <dbReference type="Proteomes" id="UP001303760"/>
    </source>
</evidence>
<dbReference type="AlphaFoldDB" id="A0AAN7HAT3"/>
<sequence>MPCNTGTLMKGQPAILFVARWLDESCSITWGRAVTRVKKFVDSKRLASKRLAQLDIAVEMIAEELTLPKYMSPVPAQLLARGLDTDWAHIKDKVARIMESHPGTKGHTTAICLFKLGFSTNDDRNPNTVYISVDYECHESTWPPVIGEIQQYLQRFLSTPTFMLTWSTALSSSAHFL</sequence>
<organism evidence="1 2">
    <name type="scientific">Achaetomium macrosporum</name>
    <dbReference type="NCBI Taxonomy" id="79813"/>
    <lineage>
        <taxon>Eukaryota</taxon>
        <taxon>Fungi</taxon>
        <taxon>Dikarya</taxon>
        <taxon>Ascomycota</taxon>
        <taxon>Pezizomycotina</taxon>
        <taxon>Sordariomycetes</taxon>
        <taxon>Sordariomycetidae</taxon>
        <taxon>Sordariales</taxon>
        <taxon>Chaetomiaceae</taxon>
        <taxon>Achaetomium</taxon>
    </lineage>
</organism>
<comment type="caution">
    <text evidence="1">The sequence shown here is derived from an EMBL/GenBank/DDBJ whole genome shotgun (WGS) entry which is preliminary data.</text>
</comment>
<reference evidence="1" key="1">
    <citation type="journal article" date="2023" name="Mol. Phylogenet. Evol.">
        <title>Genome-scale phylogeny and comparative genomics of the fungal order Sordariales.</title>
        <authorList>
            <person name="Hensen N."/>
            <person name="Bonometti L."/>
            <person name="Westerberg I."/>
            <person name="Brannstrom I.O."/>
            <person name="Guillou S."/>
            <person name="Cros-Aarteil S."/>
            <person name="Calhoun S."/>
            <person name="Haridas S."/>
            <person name="Kuo A."/>
            <person name="Mondo S."/>
            <person name="Pangilinan J."/>
            <person name="Riley R."/>
            <person name="LaButti K."/>
            <person name="Andreopoulos B."/>
            <person name="Lipzen A."/>
            <person name="Chen C."/>
            <person name="Yan M."/>
            <person name="Daum C."/>
            <person name="Ng V."/>
            <person name="Clum A."/>
            <person name="Steindorff A."/>
            <person name="Ohm R.A."/>
            <person name="Martin F."/>
            <person name="Silar P."/>
            <person name="Natvig D.O."/>
            <person name="Lalanne C."/>
            <person name="Gautier V."/>
            <person name="Ament-Velasquez S.L."/>
            <person name="Kruys A."/>
            <person name="Hutchinson M.I."/>
            <person name="Powell A.J."/>
            <person name="Barry K."/>
            <person name="Miller A.N."/>
            <person name="Grigoriev I.V."/>
            <person name="Debuchy R."/>
            <person name="Gladieux P."/>
            <person name="Hiltunen Thoren M."/>
            <person name="Johannesson H."/>
        </authorList>
    </citation>
    <scope>NUCLEOTIDE SEQUENCE</scope>
    <source>
        <strain evidence="1">CBS 532.94</strain>
    </source>
</reference>
<accession>A0AAN7HAT3</accession>
<keyword evidence="2" id="KW-1185">Reference proteome</keyword>
<protein>
    <submittedName>
        <fullName evidence="1">Uncharacterized protein</fullName>
    </submittedName>
</protein>
<name>A0AAN7HAT3_9PEZI</name>
<evidence type="ECO:0000313" key="1">
    <source>
        <dbReference type="EMBL" id="KAK4234410.1"/>
    </source>
</evidence>
<dbReference type="Proteomes" id="UP001303760">
    <property type="component" value="Unassembled WGS sequence"/>
</dbReference>
<gene>
    <name evidence="1" type="ORF">C8A03DRAFT_37827</name>
</gene>